<feature type="compositionally biased region" description="Basic and acidic residues" evidence="1">
    <location>
        <begin position="73"/>
        <end position="89"/>
    </location>
</feature>
<evidence type="ECO:0000313" key="3">
    <source>
        <dbReference type="EMBL" id="KAK8944156.1"/>
    </source>
</evidence>
<feature type="region of interest" description="Disordered" evidence="1">
    <location>
        <begin position="59"/>
        <end position="114"/>
    </location>
</feature>
<evidence type="ECO:0000259" key="2">
    <source>
        <dbReference type="Pfam" id="PF25054"/>
    </source>
</evidence>
<comment type="caution">
    <text evidence="3">The sequence shown here is derived from an EMBL/GenBank/DDBJ whole genome shotgun (WGS) entry which is preliminary data.</text>
</comment>
<dbReference type="AlphaFoldDB" id="A0AAP0BMW5"/>
<feature type="domain" description="PHD-type zinc finger plants" evidence="2">
    <location>
        <begin position="10"/>
        <end position="55"/>
    </location>
</feature>
<dbReference type="EMBL" id="JBBWWQ010000006">
    <property type="protein sequence ID" value="KAK8944156.1"/>
    <property type="molecule type" value="Genomic_DNA"/>
</dbReference>
<dbReference type="PANTHER" id="PTHR33779:SF11">
    <property type="entry name" value="OS04G0551600 PROTEIN"/>
    <property type="match status" value="1"/>
</dbReference>
<sequence>MEEEGSKVCSMCGDIGFPDKIFQCLRCLYRFQHSYCSNYYCDDSSESSAGVCDWCRSDDCRSTRPRRNPAGCSHRDKPSARQSSDHDDQSSGGRSRARGSAAPSSSNSSAKHAGRRYKLLKDVLC</sequence>
<keyword evidence="4" id="KW-1185">Reference proteome</keyword>
<dbReference type="InterPro" id="IPR056874">
    <property type="entry name" value="PHD_dom_pln"/>
</dbReference>
<evidence type="ECO:0000256" key="1">
    <source>
        <dbReference type="SAM" id="MobiDB-lite"/>
    </source>
</evidence>
<proteinExistence type="predicted"/>
<gene>
    <name evidence="3" type="ORF">KSP39_PZI008276</name>
</gene>
<feature type="compositionally biased region" description="Low complexity" evidence="1">
    <location>
        <begin position="90"/>
        <end position="111"/>
    </location>
</feature>
<organism evidence="3 4">
    <name type="scientific">Platanthera zijinensis</name>
    <dbReference type="NCBI Taxonomy" id="2320716"/>
    <lineage>
        <taxon>Eukaryota</taxon>
        <taxon>Viridiplantae</taxon>
        <taxon>Streptophyta</taxon>
        <taxon>Embryophyta</taxon>
        <taxon>Tracheophyta</taxon>
        <taxon>Spermatophyta</taxon>
        <taxon>Magnoliopsida</taxon>
        <taxon>Liliopsida</taxon>
        <taxon>Asparagales</taxon>
        <taxon>Orchidaceae</taxon>
        <taxon>Orchidoideae</taxon>
        <taxon>Orchideae</taxon>
        <taxon>Orchidinae</taxon>
        <taxon>Platanthera</taxon>
    </lineage>
</organism>
<evidence type="ECO:0000313" key="4">
    <source>
        <dbReference type="Proteomes" id="UP001418222"/>
    </source>
</evidence>
<dbReference type="Proteomes" id="UP001418222">
    <property type="component" value="Unassembled WGS sequence"/>
</dbReference>
<name>A0AAP0BMW5_9ASPA</name>
<dbReference type="PANTHER" id="PTHR33779">
    <property type="entry name" value="EXPRESSED PROTEIN"/>
    <property type="match status" value="1"/>
</dbReference>
<dbReference type="Pfam" id="PF25054">
    <property type="entry name" value="PHD_pln"/>
    <property type="match status" value="1"/>
</dbReference>
<accession>A0AAP0BMW5</accession>
<protein>
    <recommendedName>
        <fullName evidence="2">PHD-type zinc finger plants domain-containing protein</fullName>
    </recommendedName>
</protein>
<reference evidence="3 4" key="1">
    <citation type="journal article" date="2022" name="Nat. Plants">
        <title>Genomes of leafy and leafless Platanthera orchids illuminate the evolution of mycoheterotrophy.</title>
        <authorList>
            <person name="Li M.H."/>
            <person name="Liu K.W."/>
            <person name="Li Z."/>
            <person name="Lu H.C."/>
            <person name="Ye Q.L."/>
            <person name="Zhang D."/>
            <person name="Wang J.Y."/>
            <person name="Li Y.F."/>
            <person name="Zhong Z.M."/>
            <person name="Liu X."/>
            <person name="Yu X."/>
            <person name="Liu D.K."/>
            <person name="Tu X.D."/>
            <person name="Liu B."/>
            <person name="Hao Y."/>
            <person name="Liao X.Y."/>
            <person name="Jiang Y.T."/>
            <person name="Sun W.H."/>
            <person name="Chen J."/>
            <person name="Chen Y.Q."/>
            <person name="Ai Y."/>
            <person name="Zhai J.W."/>
            <person name="Wu S.S."/>
            <person name="Zhou Z."/>
            <person name="Hsiao Y.Y."/>
            <person name="Wu W.L."/>
            <person name="Chen Y.Y."/>
            <person name="Lin Y.F."/>
            <person name="Hsu J.L."/>
            <person name="Li C.Y."/>
            <person name="Wang Z.W."/>
            <person name="Zhao X."/>
            <person name="Zhong W.Y."/>
            <person name="Ma X.K."/>
            <person name="Ma L."/>
            <person name="Huang J."/>
            <person name="Chen G.Z."/>
            <person name="Huang M.Z."/>
            <person name="Huang L."/>
            <person name="Peng D.H."/>
            <person name="Luo Y.B."/>
            <person name="Zou S.Q."/>
            <person name="Chen S.P."/>
            <person name="Lan S."/>
            <person name="Tsai W.C."/>
            <person name="Van de Peer Y."/>
            <person name="Liu Z.J."/>
        </authorList>
    </citation>
    <scope>NUCLEOTIDE SEQUENCE [LARGE SCALE GENOMIC DNA]</scope>
    <source>
        <strain evidence="3">Lor287</strain>
    </source>
</reference>